<keyword evidence="3" id="KW-0349">Heme</keyword>
<dbReference type="Gene3D" id="1.10.489.10">
    <property type="entry name" value="Chloroperoxidase-like"/>
    <property type="match status" value="1"/>
</dbReference>
<comment type="similarity">
    <text evidence="7">Belongs to the chloroperoxidase family.</text>
</comment>
<feature type="domain" description="Heme haloperoxidase family profile" evidence="9">
    <location>
        <begin position="20"/>
        <end position="268"/>
    </location>
</feature>
<evidence type="ECO:0000256" key="6">
    <source>
        <dbReference type="ARBA" id="ARBA00023004"/>
    </source>
</evidence>
<dbReference type="Proteomes" id="UP001283341">
    <property type="component" value="Unassembled WGS sequence"/>
</dbReference>
<dbReference type="InterPro" id="IPR036851">
    <property type="entry name" value="Chloroperoxidase-like_sf"/>
</dbReference>
<keyword evidence="11" id="KW-1185">Reference proteome</keyword>
<protein>
    <submittedName>
        <fullName evidence="10">Chloroperoxidase</fullName>
    </submittedName>
</protein>
<sequence length="333" mass="35926">MTPSTKSPDASESKALATLARGTYAPPNSATDVRSPCPVINALANHGYLPRDGRNVSASELQTAMRKVVGLSLPLAALLSNPIFLEHHPVPEGQDPKSPSLITKLWAALHNPWAVFPDFAMRHPGQVDATGRPVMDLDQLALHGKVEHDVSLTRLDIAQGDNLTSQPELVKTLLDASSDGGKTLSIEDLAALRKRRIEKQREDNPSLTYTAREHKLACGESALLVGVFGEAKGVRVDYARAVLEDERLPVEEGWKKKWWSVGILGIGKLSKKVTANTSATAAIGPSNTHPLSRREPIYDAPDNEAVDVKPPLAPLAPSSAGSDDEARLLSMFW</sequence>
<reference evidence="10" key="1">
    <citation type="journal article" date="2023" name="Mol. Phylogenet. Evol.">
        <title>Genome-scale phylogeny and comparative genomics of the fungal order Sordariales.</title>
        <authorList>
            <person name="Hensen N."/>
            <person name="Bonometti L."/>
            <person name="Westerberg I."/>
            <person name="Brannstrom I.O."/>
            <person name="Guillou S."/>
            <person name="Cros-Aarteil S."/>
            <person name="Calhoun S."/>
            <person name="Haridas S."/>
            <person name="Kuo A."/>
            <person name="Mondo S."/>
            <person name="Pangilinan J."/>
            <person name="Riley R."/>
            <person name="LaButti K."/>
            <person name="Andreopoulos B."/>
            <person name="Lipzen A."/>
            <person name="Chen C."/>
            <person name="Yan M."/>
            <person name="Daum C."/>
            <person name="Ng V."/>
            <person name="Clum A."/>
            <person name="Steindorff A."/>
            <person name="Ohm R.A."/>
            <person name="Martin F."/>
            <person name="Silar P."/>
            <person name="Natvig D.O."/>
            <person name="Lalanne C."/>
            <person name="Gautier V."/>
            <person name="Ament-Velasquez S.L."/>
            <person name="Kruys A."/>
            <person name="Hutchinson M.I."/>
            <person name="Powell A.J."/>
            <person name="Barry K."/>
            <person name="Miller A.N."/>
            <person name="Grigoriev I.V."/>
            <person name="Debuchy R."/>
            <person name="Gladieux P."/>
            <person name="Hiltunen Thoren M."/>
            <person name="Johannesson H."/>
        </authorList>
    </citation>
    <scope>NUCLEOTIDE SEQUENCE</scope>
    <source>
        <strain evidence="10">CBS 118394</strain>
    </source>
</reference>
<evidence type="ECO:0000313" key="10">
    <source>
        <dbReference type="EMBL" id="KAK3325127.1"/>
    </source>
</evidence>
<dbReference type="SUPFAM" id="SSF47571">
    <property type="entry name" value="Cloroperoxidase"/>
    <property type="match status" value="1"/>
</dbReference>
<dbReference type="InterPro" id="IPR000028">
    <property type="entry name" value="Chloroperoxidase"/>
</dbReference>
<evidence type="ECO:0000256" key="3">
    <source>
        <dbReference type="ARBA" id="ARBA00022617"/>
    </source>
</evidence>
<dbReference type="PANTHER" id="PTHR33577">
    <property type="entry name" value="STERIGMATOCYSTIN BIOSYNTHESIS PEROXIDASE STCC-RELATED"/>
    <property type="match status" value="1"/>
</dbReference>
<dbReference type="Pfam" id="PF01328">
    <property type="entry name" value="Peroxidase_2"/>
    <property type="match status" value="1"/>
</dbReference>
<comment type="caution">
    <text evidence="10">The sequence shown here is derived from an EMBL/GenBank/DDBJ whole genome shotgun (WGS) entry which is preliminary data.</text>
</comment>
<proteinExistence type="inferred from homology"/>
<dbReference type="GO" id="GO:0004601">
    <property type="term" value="F:peroxidase activity"/>
    <property type="evidence" value="ECO:0007669"/>
    <property type="project" value="UniProtKB-KW"/>
</dbReference>
<organism evidence="10 11">
    <name type="scientific">Apodospora peruviana</name>
    <dbReference type="NCBI Taxonomy" id="516989"/>
    <lineage>
        <taxon>Eukaryota</taxon>
        <taxon>Fungi</taxon>
        <taxon>Dikarya</taxon>
        <taxon>Ascomycota</taxon>
        <taxon>Pezizomycotina</taxon>
        <taxon>Sordariomycetes</taxon>
        <taxon>Sordariomycetidae</taxon>
        <taxon>Sordariales</taxon>
        <taxon>Lasiosphaeriaceae</taxon>
        <taxon>Apodospora</taxon>
    </lineage>
</organism>
<reference evidence="10" key="2">
    <citation type="submission" date="2023-06" db="EMBL/GenBank/DDBJ databases">
        <authorList>
            <consortium name="Lawrence Berkeley National Laboratory"/>
            <person name="Haridas S."/>
            <person name="Hensen N."/>
            <person name="Bonometti L."/>
            <person name="Westerberg I."/>
            <person name="Brannstrom I.O."/>
            <person name="Guillou S."/>
            <person name="Cros-Aarteil S."/>
            <person name="Calhoun S."/>
            <person name="Kuo A."/>
            <person name="Mondo S."/>
            <person name="Pangilinan J."/>
            <person name="Riley R."/>
            <person name="Labutti K."/>
            <person name="Andreopoulos B."/>
            <person name="Lipzen A."/>
            <person name="Chen C."/>
            <person name="Yanf M."/>
            <person name="Daum C."/>
            <person name="Ng V."/>
            <person name="Clum A."/>
            <person name="Steindorff A."/>
            <person name="Ohm R."/>
            <person name="Martin F."/>
            <person name="Silar P."/>
            <person name="Natvig D."/>
            <person name="Lalanne C."/>
            <person name="Gautier V."/>
            <person name="Ament-Velasquez S.L."/>
            <person name="Kruys A."/>
            <person name="Hutchinson M.I."/>
            <person name="Powell A.J."/>
            <person name="Barry K."/>
            <person name="Miller A.N."/>
            <person name="Grigoriev I.V."/>
            <person name="Debuchy R."/>
            <person name="Gladieux P."/>
            <person name="Thoren M.H."/>
            <person name="Johannesson H."/>
        </authorList>
    </citation>
    <scope>NUCLEOTIDE SEQUENCE</scope>
    <source>
        <strain evidence="10">CBS 118394</strain>
    </source>
</reference>
<accession>A0AAE0MA96</accession>
<evidence type="ECO:0000256" key="8">
    <source>
        <dbReference type="SAM" id="MobiDB-lite"/>
    </source>
</evidence>
<dbReference type="PANTHER" id="PTHR33577:SF9">
    <property type="entry name" value="PEROXIDASE STCC"/>
    <property type="match status" value="1"/>
</dbReference>
<keyword evidence="5" id="KW-0560">Oxidoreductase</keyword>
<feature type="region of interest" description="Disordered" evidence="8">
    <location>
        <begin position="302"/>
        <end position="325"/>
    </location>
</feature>
<dbReference type="EMBL" id="JAUEDM010000002">
    <property type="protein sequence ID" value="KAK3325127.1"/>
    <property type="molecule type" value="Genomic_DNA"/>
</dbReference>
<evidence type="ECO:0000256" key="5">
    <source>
        <dbReference type="ARBA" id="ARBA00023002"/>
    </source>
</evidence>
<dbReference type="AlphaFoldDB" id="A0AAE0MA96"/>
<keyword evidence="2" id="KW-0575">Peroxidase</keyword>
<name>A0AAE0MA96_9PEZI</name>
<keyword evidence="6" id="KW-0408">Iron</keyword>
<comment type="cofactor">
    <cofactor evidence="1">
        <name>heme b</name>
        <dbReference type="ChEBI" id="CHEBI:60344"/>
    </cofactor>
</comment>
<gene>
    <name evidence="10" type="ORF">B0H66DRAFT_599308</name>
</gene>
<dbReference type="PROSITE" id="PS51405">
    <property type="entry name" value="HEME_HALOPEROXIDASE"/>
    <property type="match status" value="1"/>
</dbReference>
<evidence type="ECO:0000256" key="2">
    <source>
        <dbReference type="ARBA" id="ARBA00022559"/>
    </source>
</evidence>
<dbReference type="GO" id="GO:0046872">
    <property type="term" value="F:metal ion binding"/>
    <property type="evidence" value="ECO:0007669"/>
    <property type="project" value="UniProtKB-KW"/>
</dbReference>
<evidence type="ECO:0000259" key="9">
    <source>
        <dbReference type="PROSITE" id="PS51405"/>
    </source>
</evidence>
<evidence type="ECO:0000256" key="1">
    <source>
        <dbReference type="ARBA" id="ARBA00001970"/>
    </source>
</evidence>
<evidence type="ECO:0000256" key="7">
    <source>
        <dbReference type="ARBA" id="ARBA00025795"/>
    </source>
</evidence>
<keyword evidence="4" id="KW-0479">Metal-binding</keyword>
<evidence type="ECO:0000313" key="11">
    <source>
        <dbReference type="Proteomes" id="UP001283341"/>
    </source>
</evidence>
<evidence type="ECO:0000256" key="4">
    <source>
        <dbReference type="ARBA" id="ARBA00022723"/>
    </source>
</evidence>